<keyword evidence="3 10" id="KW-0347">Helicase</keyword>
<comment type="catalytic activity">
    <reaction evidence="6">
        <text>Couples ATP hydrolysis with the unwinding of duplex DNA by translocating in the 3'-5' direction.</text>
        <dbReference type="EC" id="5.6.2.4"/>
    </reaction>
</comment>
<evidence type="ECO:0000313" key="10">
    <source>
        <dbReference type="EMBL" id="ALC23532.1"/>
    </source>
</evidence>
<keyword evidence="2" id="KW-0378">Hydrolase</keyword>
<dbReference type="GO" id="GO:0000725">
    <property type="term" value="P:recombinational repair"/>
    <property type="evidence" value="ECO:0007669"/>
    <property type="project" value="TreeGrafter"/>
</dbReference>
<dbReference type="Proteomes" id="UP000060513">
    <property type="component" value="Chromosome"/>
</dbReference>
<protein>
    <recommendedName>
        <fullName evidence="7">DNA 3'-5' helicase</fullName>
        <ecNumber evidence="7">5.6.2.4</ecNumber>
    </recommendedName>
</protein>
<dbReference type="EMBL" id="CP011340">
    <property type="protein sequence ID" value="ALC23532.1"/>
    <property type="molecule type" value="Genomic_DNA"/>
</dbReference>
<comment type="catalytic activity">
    <reaction evidence="8">
        <text>ATP + H2O = ADP + phosphate + H(+)</text>
        <dbReference type="Rhea" id="RHEA:13065"/>
        <dbReference type="ChEBI" id="CHEBI:15377"/>
        <dbReference type="ChEBI" id="CHEBI:15378"/>
        <dbReference type="ChEBI" id="CHEBI:30616"/>
        <dbReference type="ChEBI" id="CHEBI:43474"/>
        <dbReference type="ChEBI" id="CHEBI:456216"/>
        <dbReference type="EC" id="5.6.2.4"/>
    </reaction>
</comment>
<dbReference type="GO" id="GO:0043138">
    <property type="term" value="F:3'-5' DNA helicase activity"/>
    <property type="evidence" value="ECO:0007669"/>
    <property type="project" value="UniProtKB-EC"/>
</dbReference>
<evidence type="ECO:0000256" key="6">
    <source>
        <dbReference type="ARBA" id="ARBA00034617"/>
    </source>
</evidence>
<name>A0A0M4DW50_STRPR</name>
<keyword evidence="5" id="KW-0413">Isomerase</keyword>
<dbReference type="STRING" id="38300.SPRI_5226"/>
<evidence type="ECO:0000256" key="1">
    <source>
        <dbReference type="ARBA" id="ARBA00022741"/>
    </source>
</evidence>
<dbReference type="SUPFAM" id="SSF52540">
    <property type="entry name" value="P-loop containing nucleoside triphosphate hydrolases"/>
    <property type="match status" value="1"/>
</dbReference>
<dbReference type="Pfam" id="PF13361">
    <property type="entry name" value="UvrD_C"/>
    <property type="match status" value="1"/>
</dbReference>
<dbReference type="GO" id="GO:0003677">
    <property type="term" value="F:DNA binding"/>
    <property type="evidence" value="ECO:0007669"/>
    <property type="project" value="InterPro"/>
</dbReference>
<evidence type="ECO:0000256" key="8">
    <source>
        <dbReference type="ARBA" id="ARBA00048988"/>
    </source>
</evidence>
<dbReference type="InterPro" id="IPR014016">
    <property type="entry name" value="UvrD-like_ATP-bd"/>
</dbReference>
<dbReference type="PANTHER" id="PTHR11070:SF45">
    <property type="entry name" value="DNA 3'-5' HELICASE"/>
    <property type="match status" value="1"/>
</dbReference>
<evidence type="ECO:0000256" key="9">
    <source>
        <dbReference type="SAM" id="MobiDB-lite"/>
    </source>
</evidence>
<dbReference type="GeneID" id="97233718"/>
<dbReference type="Gene3D" id="3.40.50.300">
    <property type="entry name" value="P-loop containing nucleotide triphosphate hydrolases"/>
    <property type="match status" value="3"/>
</dbReference>
<keyword evidence="1" id="KW-0547">Nucleotide-binding</keyword>
<dbReference type="PROSITE" id="PS51198">
    <property type="entry name" value="UVRD_HELICASE_ATP_BIND"/>
    <property type="match status" value="1"/>
</dbReference>
<dbReference type="GO" id="GO:0016887">
    <property type="term" value="F:ATP hydrolysis activity"/>
    <property type="evidence" value="ECO:0007669"/>
    <property type="project" value="RHEA"/>
</dbReference>
<evidence type="ECO:0000256" key="2">
    <source>
        <dbReference type="ARBA" id="ARBA00022801"/>
    </source>
</evidence>
<gene>
    <name evidence="10" type="ORF">SPRI_5226</name>
</gene>
<evidence type="ECO:0000256" key="5">
    <source>
        <dbReference type="ARBA" id="ARBA00023235"/>
    </source>
</evidence>
<dbReference type="GO" id="GO:0005829">
    <property type="term" value="C:cytosol"/>
    <property type="evidence" value="ECO:0007669"/>
    <property type="project" value="TreeGrafter"/>
</dbReference>
<dbReference type="GO" id="GO:0005524">
    <property type="term" value="F:ATP binding"/>
    <property type="evidence" value="ECO:0007669"/>
    <property type="project" value="UniProtKB-UniRule"/>
</dbReference>
<dbReference type="PATRIC" id="fig|38300.4.peg.5481"/>
<reference evidence="10 11" key="1">
    <citation type="submission" date="2015-08" db="EMBL/GenBank/DDBJ databases">
        <title>Genome sequence of the pristinamycin over-producing bacterium Streptomyces pristinaespiralis HCCB10218.</title>
        <authorList>
            <person name="Tian J."/>
            <person name="Yang J."/>
            <person name="Li L."/>
            <person name="Ruan L."/>
            <person name="Wei W."/>
            <person name="Zheng G."/>
            <person name="Wei Z."/>
            <person name="Yang S."/>
            <person name="Ge M."/>
            <person name="Jiang W."/>
            <person name="Lu Y."/>
        </authorList>
    </citation>
    <scope>NUCLEOTIDE SEQUENCE [LARGE SCALE GENOMIC DNA]</scope>
    <source>
        <strain evidence="10 11">HCCB 10218</strain>
    </source>
</reference>
<dbReference type="OrthoDB" id="3196525at2"/>
<evidence type="ECO:0000256" key="4">
    <source>
        <dbReference type="ARBA" id="ARBA00022840"/>
    </source>
</evidence>
<proteinExistence type="predicted"/>
<dbReference type="AlphaFoldDB" id="A0A0M4DW50"/>
<sequence>MSDKIRTQVSIAPQAHEDVRVLGAGAKNSVGDFVRRLRADRTSRAIRLAPLRAAGSNGQLSLATLDGGRMALLLETEQHRFTLLAVREGTRAHDDLTRLTVTINEVSGGIELVDQAQVSATVVALPERSTVSGAGHTGRRADRERGGTAGAQDTTAAVNGPEADHAQAAQDDAGHAEPSRTGSTGTSSSDVGAPENRTEPAPAQSPPLPLFDQYDAVTLTRLGVIPSLLPSLRRVTDERRLEALLGHNLPQLTREVLRALHAGMDTADVRRHITEQWRAEGSVDPGDWARAARRPVSQVSTEDTAVLGALGDSFEAWRLFLHPEQRRLATTAFKGSAKVTGGPGTGKTVVALHRVRHLVDRLPPGRTRPVLLTTFNTNLAADLKHRLQLLGGEELLSRVHVVSIDRLARAVVAEHPTSDLGSPLDDKAALDLWHTVCMEEGIDGYDAEFLDSEFRHVILAQGCGTQDQYFRAERPGRGRLQRPERRQIWSLVQAYRHRLAGPPRRTTHALVADEAARLEQHHMARVAEQQRYKAEQGGRDLLHREAGSGMRLKPRYQHVVVDEAQDLSASHWRMLRAMVPEGPDDIFLVGDAHQRIYSHQVVLGRLGIRTPGRASRRLSLNYRTTHQILGSARGLVDGESFDDLDEGPDTLDGYRSVLTGLAPQFWRAPDWATEKRALATLIQERHDRYGTPYSAMAVCVPDGASATQLAATLGSDPFRIPAVEIGNDGPGKGEGVRIGTMYRFKGLEFQRVFLASVSEGQVPHQRIEGFRDTDPQRYQREHRRARSLLFVAATRARDELVVSWNGRASRFLPESAVRAAYSASALVSGERPPSDSHAA</sequence>
<feature type="region of interest" description="Disordered" evidence="9">
    <location>
        <begin position="129"/>
        <end position="209"/>
    </location>
</feature>
<dbReference type="InterPro" id="IPR027417">
    <property type="entry name" value="P-loop_NTPase"/>
</dbReference>
<keyword evidence="4" id="KW-0067">ATP-binding</keyword>
<dbReference type="Pfam" id="PF00580">
    <property type="entry name" value="UvrD-helicase"/>
    <property type="match status" value="1"/>
</dbReference>
<evidence type="ECO:0000256" key="7">
    <source>
        <dbReference type="ARBA" id="ARBA00034808"/>
    </source>
</evidence>
<evidence type="ECO:0000313" key="11">
    <source>
        <dbReference type="Proteomes" id="UP000060513"/>
    </source>
</evidence>
<dbReference type="RefSeq" id="WP_050791577.1">
    <property type="nucleotide sequence ID" value="NZ_CP011340.1"/>
</dbReference>
<feature type="compositionally biased region" description="Low complexity" evidence="9">
    <location>
        <begin position="179"/>
        <end position="189"/>
    </location>
</feature>
<accession>A0A0M4DW50</accession>
<dbReference type="EC" id="5.6.2.4" evidence="7"/>
<organism evidence="10">
    <name type="scientific">Streptomyces pristinaespiralis</name>
    <dbReference type="NCBI Taxonomy" id="38300"/>
    <lineage>
        <taxon>Bacteria</taxon>
        <taxon>Bacillati</taxon>
        <taxon>Actinomycetota</taxon>
        <taxon>Actinomycetes</taxon>
        <taxon>Kitasatosporales</taxon>
        <taxon>Streptomycetaceae</taxon>
        <taxon>Streptomyces</taxon>
    </lineage>
</organism>
<dbReference type="PANTHER" id="PTHR11070">
    <property type="entry name" value="UVRD / RECB / PCRA DNA HELICASE FAMILY MEMBER"/>
    <property type="match status" value="1"/>
</dbReference>
<dbReference type="InterPro" id="IPR000212">
    <property type="entry name" value="DNA_helicase_UvrD/REP"/>
</dbReference>
<dbReference type="InterPro" id="IPR014017">
    <property type="entry name" value="DNA_helicase_UvrD-like_C"/>
</dbReference>
<dbReference type="KEGG" id="spri:SPRI_5226"/>
<evidence type="ECO:0000256" key="3">
    <source>
        <dbReference type="ARBA" id="ARBA00022806"/>
    </source>
</evidence>